<sequence length="126" mass="14557">MEKRKLKPARKRKDYERMNFTSLCQQIEVKTGFREDDIKKVWRAGIDIIIESIMQKKSVALPILGMFYPMIRPSRSGVALHGGQKAPEKIIVPALFQLKFRVGKEASSRLASVEPTKEEIDYLYED</sequence>
<dbReference type="Proteomes" id="UP000014729">
    <property type="component" value="Segment"/>
</dbReference>
<gene>
    <name evidence="1" type="ORF">CGPG_00041</name>
    <name evidence="2" type="ORF">PhiST_gp068</name>
</gene>
<reference evidence="3" key="3">
    <citation type="submission" date="2013-03" db="EMBL/GenBank/DDBJ databases">
        <title>The Cellulophaga phages: a novel, diverse, and globally ubiquitous model system.</title>
        <authorList>
            <person name="Holmfeldt K."/>
            <person name="Solonenko N."/>
            <person name="Shah M."/>
            <person name="Corrier K."/>
            <person name="Riemann L."/>
            <person name="VerBerkmoes N.C."/>
            <person name="Sullivan M.B."/>
        </authorList>
    </citation>
    <scope>NUCLEOTIDE SEQUENCE [LARGE SCALE GENOMIC DNA]</scope>
</reference>
<dbReference type="Gene3D" id="4.10.520.10">
    <property type="entry name" value="IHF-like DNA-binding proteins"/>
    <property type="match status" value="1"/>
</dbReference>
<evidence type="ECO:0000313" key="1">
    <source>
        <dbReference type="EMBL" id="AGH56740.1"/>
    </source>
</evidence>
<accession>M4SN91</accession>
<dbReference type="GeneID" id="15009939"/>
<keyword evidence="4" id="KW-1185">Reference proteome</keyword>
<protein>
    <submittedName>
        <fullName evidence="2">DNA binding protein</fullName>
    </submittedName>
</protein>
<reference evidence="2 3" key="2">
    <citation type="journal article" date="2013" name="Proc. Natl. Acad. Sci. U.S.A.">
        <title>Twelve previously unknown phage genera are ubiquitous in global oceans.</title>
        <authorList>
            <person name="Holmfeldt K."/>
            <person name="Solonenko N."/>
            <person name="Shah M."/>
            <person name="Corrier K."/>
            <person name="Riemann L."/>
            <person name="Verberkmoes N.C."/>
            <person name="Sullivan M.B."/>
        </authorList>
    </citation>
    <scope>NUCLEOTIDE SEQUENCE [LARGE SCALE GENOMIC DNA]</scope>
    <source>
        <strain evidence="2">PhiST</strain>
    </source>
</reference>
<dbReference type="InterPro" id="IPR010992">
    <property type="entry name" value="IHF-like_DNA-bd_dom_sf"/>
</dbReference>
<reference evidence="1 4" key="1">
    <citation type="submission" date="2010-11" db="EMBL/GenBank/DDBJ databases">
        <title>The Genome Sequence of Cellulophaga phage phiST.</title>
        <authorList>
            <consortium name="The Broad Institute Genome Sequencing Platform"/>
            <person name="Henn M.R."/>
            <person name="Reimann L."/>
            <person name="Holmfelt K."/>
            <person name="Levin J."/>
            <person name="Malboeuf C."/>
            <person name="Casali M."/>
            <person name="Russ C."/>
            <person name="Lennon N."/>
            <person name="Chapman S.B."/>
            <person name="Erlich R."/>
            <person name="Young S.K."/>
            <person name="Yandava C."/>
            <person name="Zeng Q."/>
            <person name="Alvarado L."/>
            <person name="Anderson S."/>
            <person name="Berlin A."/>
            <person name="Chen Z."/>
            <person name="Freedman E."/>
            <person name="Gellesch M."/>
            <person name="Goldberg J."/>
            <person name="Green L."/>
            <person name="Griggs A."/>
            <person name="Gujja S."/>
            <person name="Heilman E.R."/>
            <person name="Heiman D."/>
            <person name="Hollinger A."/>
            <person name="Howarth C."/>
            <person name="Larson L."/>
            <person name="Mehta T."/>
            <person name="Pearson M."/>
            <person name="Roberts A."/>
            <person name="Ryan E."/>
            <person name="Saif S."/>
            <person name="Shea T."/>
            <person name="Shenoy N."/>
            <person name="Sisk P."/>
            <person name="Stolte C."/>
            <person name="Sykes S."/>
            <person name="White J."/>
            <person name="Haas B."/>
            <person name="Nusbaum C."/>
            <person name="Birren B."/>
        </authorList>
    </citation>
    <scope>NUCLEOTIDE SEQUENCE [LARGE SCALE GENOMIC DNA]</scope>
    <source>
        <strain evidence="4">phiST</strain>
        <strain evidence="1">PhiST</strain>
    </source>
</reference>
<dbReference type="GO" id="GO:0003677">
    <property type="term" value="F:DNA binding"/>
    <property type="evidence" value="ECO:0007669"/>
    <property type="project" value="InterPro"/>
</dbReference>
<evidence type="ECO:0000313" key="2">
    <source>
        <dbReference type="EMBL" id="AGO47207.1"/>
    </source>
</evidence>
<evidence type="ECO:0000313" key="4">
    <source>
        <dbReference type="Proteomes" id="UP000203074"/>
    </source>
</evidence>
<dbReference type="EMBL" id="HQ634192">
    <property type="protein sequence ID" value="AGH56740.1"/>
    <property type="molecule type" value="Genomic_DNA"/>
</dbReference>
<dbReference type="Pfam" id="PF00216">
    <property type="entry name" value="Bac_DNA_binding"/>
    <property type="match status" value="1"/>
</dbReference>
<dbReference type="EMBL" id="KC821604">
    <property type="protein sequence ID" value="AGO47207.1"/>
    <property type="molecule type" value="Genomic_DNA"/>
</dbReference>
<dbReference type="GO" id="GO:0030527">
    <property type="term" value="F:structural constituent of chromatin"/>
    <property type="evidence" value="ECO:0007669"/>
    <property type="project" value="InterPro"/>
</dbReference>
<proteinExistence type="predicted"/>
<organism evidence="1 4">
    <name type="scientific">Cellulophaga phage phiST</name>
    <dbReference type="NCBI Taxonomy" id="756282"/>
    <lineage>
        <taxon>Viruses</taxon>
        <taxon>Duplodnaviria</taxon>
        <taxon>Heunggongvirae</taxon>
        <taxon>Uroviricota</taxon>
        <taxon>Caudoviricetes</taxon>
        <taxon>Cbastvirus</taxon>
        <taxon>Cbastvirus ST</taxon>
    </lineage>
</organism>
<dbReference type="SUPFAM" id="SSF47729">
    <property type="entry name" value="IHF-like DNA-binding proteins"/>
    <property type="match status" value="1"/>
</dbReference>
<name>M4SN91_9CAUD</name>
<dbReference type="RefSeq" id="YP_007673423.1">
    <property type="nucleotide sequence ID" value="NC_020842.1"/>
</dbReference>
<dbReference type="InterPro" id="IPR000119">
    <property type="entry name" value="Hist_DNA-bd"/>
</dbReference>
<dbReference type="KEGG" id="vg:15009939"/>
<dbReference type="Proteomes" id="UP000203074">
    <property type="component" value="Segment"/>
</dbReference>
<evidence type="ECO:0000313" key="3">
    <source>
        <dbReference type="Proteomes" id="UP000014729"/>
    </source>
</evidence>